<organism evidence="2 3">
    <name type="scientific">Pseudomonas wadenswilerensis</name>
    <dbReference type="NCBI Taxonomy" id="1785161"/>
    <lineage>
        <taxon>Bacteria</taxon>
        <taxon>Pseudomonadati</taxon>
        <taxon>Pseudomonadota</taxon>
        <taxon>Gammaproteobacteria</taxon>
        <taxon>Pseudomonadales</taxon>
        <taxon>Pseudomonadaceae</taxon>
        <taxon>Pseudomonas</taxon>
    </lineage>
</organism>
<name>A0A380SZK1_9PSED</name>
<feature type="region of interest" description="Disordered" evidence="1">
    <location>
        <begin position="106"/>
        <end position="146"/>
    </location>
</feature>
<proteinExistence type="predicted"/>
<dbReference type="RefSeq" id="WP_115086291.1">
    <property type="nucleotide sequence ID" value="NZ_CBCSFG010000028.1"/>
</dbReference>
<dbReference type="Proteomes" id="UP000255177">
    <property type="component" value="Unassembled WGS sequence"/>
</dbReference>
<dbReference type="InterPro" id="IPR010064">
    <property type="entry name" value="HK97-gp10_tail"/>
</dbReference>
<evidence type="ECO:0000256" key="1">
    <source>
        <dbReference type="SAM" id="MobiDB-lite"/>
    </source>
</evidence>
<keyword evidence="3" id="KW-1185">Reference proteome</keyword>
<accession>A0A380SZK1</accession>
<evidence type="ECO:0000313" key="2">
    <source>
        <dbReference type="EMBL" id="SUQ62698.1"/>
    </source>
</evidence>
<sequence>MARRSRMSGDFKLRRLLRNIHKTMDNELKPAMQKSADRVLQTMKDLVPKDTGAAAGALTAFVSTSGLNAEVGLRGKLNNQRYFYLRFLEYGTKGYSGKLYHRADSNAVSGSHTTNRDRSKLSGKNRLGRRDTKNKSDGTTFFGKYPDIPARPAHPWLRPAMQVNREFVLAEIEAAITRTLRKASQGVGNG</sequence>
<dbReference type="AlphaFoldDB" id="A0A380SZK1"/>
<dbReference type="EMBL" id="UIDD01000006">
    <property type="protein sequence ID" value="SUQ62698.1"/>
    <property type="molecule type" value="Genomic_DNA"/>
</dbReference>
<protein>
    <submittedName>
        <fullName evidence="2">Phage protein, HK97 gp10 family</fullName>
    </submittedName>
</protein>
<evidence type="ECO:0000313" key="3">
    <source>
        <dbReference type="Proteomes" id="UP000255177"/>
    </source>
</evidence>
<dbReference type="NCBIfam" id="TIGR01725">
    <property type="entry name" value="phge_HK97_gp10"/>
    <property type="match status" value="1"/>
</dbReference>
<reference evidence="3" key="1">
    <citation type="submission" date="2018-07" db="EMBL/GenBank/DDBJ databases">
        <authorList>
            <person name="Blom J."/>
        </authorList>
    </citation>
    <scope>NUCLEOTIDE SEQUENCE [LARGE SCALE GENOMIC DNA]</scope>
    <source>
        <strain evidence="3">CCOS 864</strain>
    </source>
</reference>
<gene>
    <name evidence="2" type="ORF">CCOS864_02144</name>
</gene>